<keyword evidence="6" id="KW-1185">Reference proteome</keyword>
<accession>M0QMZ5</accession>
<dbReference type="InterPro" id="IPR029068">
    <property type="entry name" value="Glyas_Bleomycin-R_OHBP_Dase"/>
</dbReference>
<reference evidence="5 6" key="1">
    <citation type="submission" date="2013-01" db="EMBL/GenBank/DDBJ databases">
        <title>Whole genome shotgun sequence of Gordonia soli NBRC 108243.</title>
        <authorList>
            <person name="Isaki-Nakamura S."/>
            <person name="Hosoyama A."/>
            <person name="Tsuchikane K."/>
            <person name="Ando Y."/>
            <person name="Baba S."/>
            <person name="Ohji S."/>
            <person name="Hamada M."/>
            <person name="Tamura T."/>
            <person name="Yamazoe A."/>
            <person name="Yamazaki S."/>
            <person name="Fujita N."/>
        </authorList>
    </citation>
    <scope>NUCLEOTIDE SEQUENCE [LARGE SCALE GENOMIC DNA]</scope>
    <source>
        <strain evidence="5 6">NBRC 108243</strain>
    </source>
</reference>
<dbReference type="PROSITE" id="PS51819">
    <property type="entry name" value="VOC"/>
    <property type="match status" value="1"/>
</dbReference>
<evidence type="ECO:0000256" key="1">
    <source>
        <dbReference type="ARBA" id="ARBA00011051"/>
    </source>
</evidence>
<gene>
    <name evidence="5" type="ORF">GS4_28_00320</name>
</gene>
<comment type="similarity">
    <text evidence="1">Belongs to the bleomycin resistance protein family.</text>
</comment>
<evidence type="ECO:0000256" key="3">
    <source>
        <dbReference type="ARBA" id="ARBA00023251"/>
    </source>
</evidence>
<evidence type="ECO:0000313" key="6">
    <source>
        <dbReference type="Proteomes" id="UP000011666"/>
    </source>
</evidence>
<evidence type="ECO:0000313" key="5">
    <source>
        <dbReference type="EMBL" id="GAC69784.1"/>
    </source>
</evidence>
<dbReference type="AlphaFoldDB" id="M0QMZ5"/>
<dbReference type="Gene3D" id="3.10.180.10">
    <property type="entry name" value="2,3-Dihydroxybiphenyl 1,2-Dioxygenase, domain 1"/>
    <property type="match status" value="1"/>
</dbReference>
<dbReference type="Proteomes" id="UP000011666">
    <property type="component" value="Unassembled WGS sequence"/>
</dbReference>
<dbReference type="STRING" id="1223545.GS4_28_00320"/>
<dbReference type="InterPro" id="IPR037523">
    <property type="entry name" value="VOC_core"/>
</dbReference>
<comment type="caution">
    <text evidence="5">The sequence shown here is derived from an EMBL/GenBank/DDBJ whole genome shotgun (WGS) entry which is preliminary data.</text>
</comment>
<dbReference type="CDD" id="cd08349">
    <property type="entry name" value="BLMA_like"/>
    <property type="match status" value="1"/>
</dbReference>
<dbReference type="EMBL" id="BANX01000028">
    <property type="protein sequence ID" value="GAC69784.1"/>
    <property type="molecule type" value="Genomic_DNA"/>
</dbReference>
<evidence type="ECO:0000259" key="4">
    <source>
        <dbReference type="PROSITE" id="PS51819"/>
    </source>
</evidence>
<proteinExistence type="inferred from homology"/>
<feature type="domain" description="VOC" evidence="4">
    <location>
        <begin position="8"/>
        <end position="122"/>
    </location>
</feature>
<name>M0QMZ5_9ACTN</name>
<dbReference type="SUPFAM" id="SSF54593">
    <property type="entry name" value="Glyoxalase/Bleomycin resistance protein/Dihydroxybiphenyl dioxygenase"/>
    <property type="match status" value="1"/>
</dbReference>
<sequence length="125" mass="14500">MTPQREVPPAVVPILRVFPGDEADRFYLDYLGFVVDWEHRFEPDLPLYRQVSRGDWALHLSEHHGDATPGSAVRLRIADLDAFHREIRAKDYPLRPGIETMPWAREVRLTDPFGNRLVFHTPTEA</sequence>
<keyword evidence="3" id="KW-0046">Antibiotic resistance</keyword>
<evidence type="ECO:0000256" key="2">
    <source>
        <dbReference type="ARBA" id="ARBA00021572"/>
    </source>
</evidence>
<dbReference type="RefSeq" id="WP_007623187.1">
    <property type="nucleotide sequence ID" value="NZ_BANX01000028.1"/>
</dbReference>
<dbReference type="eggNOG" id="COG0346">
    <property type="taxonomic scope" value="Bacteria"/>
</dbReference>
<dbReference type="GO" id="GO:0046677">
    <property type="term" value="P:response to antibiotic"/>
    <property type="evidence" value="ECO:0007669"/>
    <property type="project" value="UniProtKB-KW"/>
</dbReference>
<organism evidence="5 6">
    <name type="scientific">Gordonia soli NBRC 108243</name>
    <dbReference type="NCBI Taxonomy" id="1223545"/>
    <lineage>
        <taxon>Bacteria</taxon>
        <taxon>Bacillati</taxon>
        <taxon>Actinomycetota</taxon>
        <taxon>Actinomycetes</taxon>
        <taxon>Mycobacteriales</taxon>
        <taxon>Gordoniaceae</taxon>
        <taxon>Gordonia</taxon>
    </lineage>
</organism>
<protein>
    <recommendedName>
        <fullName evidence="2">Bleomycin resistance protein</fullName>
    </recommendedName>
</protein>
<dbReference type="Pfam" id="PF19581">
    <property type="entry name" value="Glyoxalase_7"/>
    <property type="match status" value="1"/>
</dbReference>
<dbReference type="InterPro" id="IPR000335">
    <property type="entry name" value="Bleomycin-R"/>
</dbReference>
<dbReference type="OrthoDB" id="9812192at2"/>